<dbReference type="EMBL" id="ML004498">
    <property type="protein sequence ID" value="RKP29249.1"/>
    <property type="molecule type" value="Genomic_DNA"/>
</dbReference>
<dbReference type="OrthoDB" id="4023585at2759"/>
<evidence type="ECO:0000313" key="2">
    <source>
        <dbReference type="EMBL" id="RKP29249.1"/>
    </source>
</evidence>
<organism evidence="2 3">
    <name type="scientific">Metschnikowia bicuspidata</name>
    <dbReference type="NCBI Taxonomy" id="27322"/>
    <lineage>
        <taxon>Eukaryota</taxon>
        <taxon>Fungi</taxon>
        <taxon>Dikarya</taxon>
        <taxon>Ascomycota</taxon>
        <taxon>Saccharomycotina</taxon>
        <taxon>Pichiomycetes</taxon>
        <taxon>Metschnikowiaceae</taxon>
        <taxon>Metschnikowia</taxon>
    </lineage>
</organism>
<dbReference type="AlphaFoldDB" id="A0A4V1J2P2"/>
<feature type="non-terminal residue" evidence="2">
    <location>
        <position position="107"/>
    </location>
</feature>
<accession>A0A4V1J2P2</accession>
<evidence type="ECO:0000313" key="3">
    <source>
        <dbReference type="Proteomes" id="UP000268321"/>
    </source>
</evidence>
<sequence>YTSVARNNVIDTAKDILKTANKTRGEVLASAMESAEQVTPLPKMSRRQPHDRQGGVEKADEAKDKVKDGTNHAEAKMKVEKNTLGYRDLQDKGSRVESEQNRPNDAV</sequence>
<evidence type="ECO:0000256" key="1">
    <source>
        <dbReference type="SAM" id="MobiDB-lite"/>
    </source>
</evidence>
<feature type="compositionally biased region" description="Basic and acidic residues" evidence="1">
    <location>
        <begin position="48"/>
        <end position="81"/>
    </location>
</feature>
<reference evidence="3" key="1">
    <citation type="journal article" date="2018" name="Nat. Microbiol.">
        <title>Leveraging single-cell genomics to expand the fungal tree of life.</title>
        <authorList>
            <person name="Ahrendt S.R."/>
            <person name="Quandt C.A."/>
            <person name="Ciobanu D."/>
            <person name="Clum A."/>
            <person name="Salamov A."/>
            <person name="Andreopoulos B."/>
            <person name="Cheng J.F."/>
            <person name="Woyke T."/>
            <person name="Pelin A."/>
            <person name="Henrissat B."/>
            <person name="Reynolds N.K."/>
            <person name="Benny G.L."/>
            <person name="Smith M.E."/>
            <person name="James T.Y."/>
            <person name="Grigoriev I.V."/>
        </authorList>
    </citation>
    <scope>NUCLEOTIDE SEQUENCE [LARGE SCALE GENOMIC DNA]</scope>
    <source>
        <strain evidence="3">Baker2002</strain>
    </source>
</reference>
<keyword evidence="3" id="KW-1185">Reference proteome</keyword>
<feature type="region of interest" description="Disordered" evidence="1">
    <location>
        <begin position="35"/>
        <end position="107"/>
    </location>
</feature>
<proteinExistence type="predicted"/>
<feature type="compositionally biased region" description="Basic and acidic residues" evidence="1">
    <location>
        <begin position="88"/>
        <end position="107"/>
    </location>
</feature>
<name>A0A4V1J2P2_9ASCO</name>
<protein>
    <submittedName>
        <fullName evidence="2">Uncharacterized protein</fullName>
    </submittedName>
</protein>
<dbReference type="Proteomes" id="UP000268321">
    <property type="component" value="Unassembled WGS sequence"/>
</dbReference>
<feature type="non-terminal residue" evidence="2">
    <location>
        <position position="1"/>
    </location>
</feature>
<gene>
    <name evidence="2" type="ORF">METBISCDRAFT_3530</name>
</gene>